<accession>A0A542YNM9</accession>
<organism evidence="3 4">
    <name type="scientific">Ornithinicoccus hortensis</name>
    <dbReference type="NCBI Taxonomy" id="82346"/>
    <lineage>
        <taxon>Bacteria</taxon>
        <taxon>Bacillati</taxon>
        <taxon>Actinomycetota</taxon>
        <taxon>Actinomycetes</taxon>
        <taxon>Micrococcales</taxon>
        <taxon>Intrasporangiaceae</taxon>
        <taxon>Ornithinicoccus</taxon>
    </lineage>
</organism>
<keyword evidence="2" id="KW-0732">Signal</keyword>
<evidence type="ECO:0000313" key="3">
    <source>
        <dbReference type="EMBL" id="TQL49700.1"/>
    </source>
</evidence>
<feature type="compositionally biased region" description="Low complexity" evidence="1">
    <location>
        <begin position="35"/>
        <end position="51"/>
    </location>
</feature>
<feature type="chain" id="PRO_5021857519" evidence="2">
    <location>
        <begin position="23"/>
        <end position="376"/>
    </location>
</feature>
<comment type="caution">
    <text evidence="3">The sequence shown here is derived from an EMBL/GenBank/DDBJ whole genome shotgun (WGS) entry which is preliminary data.</text>
</comment>
<sequence length="376" mass="38713">MPLRPRLAAVSALVVVSVTACAGQGPSDDREEATGVAVGSGSDAAGASGPGDESRSQDATRTTGTAPARSGTPSGAVLFLVPDTATHVTITDFDAIRERLGVPEMTSEWLMTDRIEFWGQVSQSTVLLTDGALREENSRFMLRYGFTQDDVDWEARWTGDAPGLALGLRPDLDPDGVERAVADGVGPLAGAHLEQEESVVVSGGATGGDATIAADPAVVRLAGTDAESLYLRRGCIPFHEALGVDATEEDQDEVVADHDVPGLLRVEGIAVAFTGRSATVRLAYPEGVTEEAAMVDLGARADLAADWPLVESITFADGFVVEPPPPVGFADGVGELTYPVAAPGGAATLTLTGLLPVGVCNEVPPMEEPTGLTPGG</sequence>
<dbReference type="PROSITE" id="PS51257">
    <property type="entry name" value="PROKAR_LIPOPROTEIN"/>
    <property type="match status" value="1"/>
</dbReference>
<dbReference type="OrthoDB" id="3764180at2"/>
<evidence type="ECO:0000313" key="4">
    <source>
        <dbReference type="Proteomes" id="UP000319516"/>
    </source>
</evidence>
<proteinExistence type="predicted"/>
<keyword evidence="4" id="KW-1185">Reference proteome</keyword>
<feature type="region of interest" description="Disordered" evidence="1">
    <location>
        <begin position="22"/>
        <end position="75"/>
    </location>
</feature>
<protein>
    <submittedName>
        <fullName evidence="3">Uncharacterized protein</fullName>
    </submittedName>
</protein>
<evidence type="ECO:0000256" key="1">
    <source>
        <dbReference type="SAM" id="MobiDB-lite"/>
    </source>
</evidence>
<dbReference type="RefSeq" id="WP_141783925.1">
    <property type="nucleotide sequence ID" value="NZ_BAAAIK010000003.1"/>
</dbReference>
<reference evidence="3 4" key="1">
    <citation type="submission" date="2019-06" db="EMBL/GenBank/DDBJ databases">
        <title>Sequencing the genomes of 1000 actinobacteria strains.</title>
        <authorList>
            <person name="Klenk H.-P."/>
        </authorList>
    </citation>
    <scope>NUCLEOTIDE SEQUENCE [LARGE SCALE GENOMIC DNA]</scope>
    <source>
        <strain evidence="3 4">DSM 12335</strain>
    </source>
</reference>
<dbReference type="Proteomes" id="UP000319516">
    <property type="component" value="Unassembled WGS sequence"/>
</dbReference>
<dbReference type="AlphaFoldDB" id="A0A542YNM9"/>
<feature type="signal peptide" evidence="2">
    <location>
        <begin position="1"/>
        <end position="22"/>
    </location>
</feature>
<gene>
    <name evidence="3" type="ORF">FB467_0787</name>
</gene>
<dbReference type="EMBL" id="VFOP01000001">
    <property type="protein sequence ID" value="TQL49700.1"/>
    <property type="molecule type" value="Genomic_DNA"/>
</dbReference>
<evidence type="ECO:0000256" key="2">
    <source>
        <dbReference type="SAM" id="SignalP"/>
    </source>
</evidence>
<name>A0A542YNM9_9MICO</name>